<dbReference type="InterPro" id="IPR040632">
    <property type="entry name" value="Sulfotransfer_4"/>
</dbReference>
<dbReference type="PANTHER" id="PTHR36978">
    <property type="entry name" value="P-LOOP CONTAINING NUCLEOTIDE TRIPHOSPHATE HYDROLASE"/>
    <property type="match status" value="1"/>
</dbReference>
<keyword evidence="2" id="KW-0812">Transmembrane</keyword>
<dbReference type="EMBL" id="JAQHRD010000002">
    <property type="protein sequence ID" value="KAJ6444599.1"/>
    <property type="molecule type" value="Genomic_DNA"/>
</dbReference>
<keyword evidence="2" id="KW-0472">Membrane</keyword>
<evidence type="ECO:0000256" key="1">
    <source>
        <dbReference type="SAM" id="Coils"/>
    </source>
</evidence>
<dbReference type="Proteomes" id="UP001163105">
    <property type="component" value="Unassembled WGS sequence"/>
</dbReference>
<dbReference type="Gene3D" id="3.40.50.300">
    <property type="entry name" value="P-loop containing nucleotide triphosphate hydrolases"/>
    <property type="match status" value="1"/>
</dbReference>
<dbReference type="Pfam" id="PF17784">
    <property type="entry name" value="Sulfotransfer_4"/>
    <property type="match status" value="1"/>
</dbReference>
<comment type="caution">
    <text evidence="3">The sequence shown here is derived from an EMBL/GenBank/DDBJ whole genome shotgun (WGS) entry which is preliminary data.</text>
</comment>
<accession>A0AB34FZP8</accession>
<protein>
    <submittedName>
        <fullName evidence="3">Acyl coA binding protein domain-containing protein</fullName>
    </submittedName>
</protein>
<dbReference type="PANTHER" id="PTHR36978:SF8">
    <property type="entry name" value="NAD DEPENDENT EPIMERASE_DEHYDRATASE"/>
    <property type="match status" value="1"/>
</dbReference>
<keyword evidence="2" id="KW-1133">Transmembrane helix</keyword>
<gene>
    <name evidence="3" type="ORF">O9K51_02995</name>
</gene>
<proteinExistence type="predicted"/>
<keyword evidence="4" id="KW-1185">Reference proteome</keyword>
<feature type="coiled-coil region" evidence="1">
    <location>
        <begin position="178"/>
        <end position="205"/>
    </location>
</feature>
<keyword evidence="1" id="KW-0175">Coiled coil</keyword>
<name>A0AB34FZP8_9HYPO</name>
<dbReference type="SUPFAM" id="SSF52540">
    <property type="entry name" value="P-loop containing nucleoside triphosphate hydrolases"/>
    <property type="match status" value="1"/>
</dbReference>
<evidence type="ECO:0000313" key="4">
    <source>
        <dbReference type="Proteomes" id="UP001163105"/>
    </source>
</evidence>
<organism evidence="3 4">
    <name type="scientific">Purpureocillium lavendulum</name>
    <dbReference type="NCBI Taxonomy" id="1247861"/>
    <lineage>
        <taxon>Eukaryota</taxon>
        <taxon>Fungi</taxon>
        <taxon>Dikarya</taxon>
        <taxon>Ascomycota</taxon>
        <taxon>Pezizomycotina</taxon>
        <taxon>Sordariomycetes</taxon>
        <taxon>Hypocreomycetidae</taxon>
        <taxon>Hypocreales</taxon>
        <taxon>Ophiocordycipitaceae</taxon>
        <taxon>Purpureocillium</taxon>
    </lineage>
</organism>
<sequence length="273" mass="31632">MERLVYSMQPPARRRDLQKPMQVLCLGLSRSGTDSLRNALTILGYDNVYHGFVITSSQREDCAFWVPLMRQKYARQKETLPPGIDFDSVLAECEAVTDGPANVFGEELMAYYPDARVVLNRRKDVDAWYASMRRTCLQVFGWPMWVMSWFDTELCWLWWNFWEVMLGYYCGDFERYGKQVAVEHYEKLERSLAQQKRDYLEWTVEDGWEPLCRFLGKPVPGMPFPDGNKGSGQFQDNMQEATRDMVTNAIRNLGITVVGLTAVGVGVYYRLSS</sequence>
<evidence type="ECO:0000313" key="3">
    <source>
        <dbReference type="EMBL" id="KAJ6444599.1"/>
    </source>
</evidence>
<feature type="transmembrane region" description="Helical" evidence="2">
    <location>
        <begin position="253"/>
        <end position="271"/>
    </location>
</feature>
<dbReference type="AlphaFoldDB" id="A0AB34FZP8"/>
<reference evidence="3" key="1">
    <citation type="submission" date="2023-01" db="EMBL/GenBank/DDBJ databases">
        <title>The growth and conidiation of Purpureocillium lavendulum are regulated by nitrogen source and histone H3K14 acetylation.</title>
        <authorList>
            <person name="Tang P."/>
            <person name="Han J."/>
            <person name="Zhang C."/>
            <person name="Tang P."/>
            <person name="Qi F."/>
            <person name="Zhang K."/>
            <person name="Liang L."/>
        </authorList>
    </citation>
    <scope>NUCLEOTIDE SEQUENCE</scope>
    <source>
        <strain evidence="3">YMF1.00683</strain>
    </source>
</reference>
<evidence type="ECO:0000256" key="2">
    <source>
        <dbReference type="SAM" id="Phobius"/>
    </source>
</evidence>
<dbReference type="InterPro" id="IPR027417">
    <property type="entry name" value="P-loop_NTPase"/>
</dbReference>